<accession>A0A0M3HG95</accession>
<reference evidence="2" key="1">
    <citation type="submission" date="2017-02" db="UniProtKB">
        <authorList>
            <consortium name="WormBaseParasite"/>
        </authorList>
    </citation>
    <scope>IDENTIFICATION</scope>
</reference>
<proteinExistence type="predicted"/>
<keyword evidence="1" id="KW-1185">Reference proteome</keyword>
<protein>
    <submittedName>
        <fullName evidence="2">Peptidase_M43 domain-containing protein</fullName>
    </submittedName>
</protein>
<evidence type="ECO:0000313" key="2">
    <source>
        <dbReference type="WBParaSite" id="ALUE_0000054001-mRNA-1"/>
    </source>
</evidence>
<dbReference type="AlphaFoldDB" id="A0A0M3HG95"/>
<dbReference type="WBParaSite" id="ALUE_0000054001-mRNA-1">
    <property type="protein sequence ID" value="ALUE_0000054001-mRNA-1"/>
    <property type="gene ID" value="ALUE_0000054001"/>
</dbReference>
<organism evidence="1 2">
    <name type="scientific">Ascaris lumbricoides</name>
    <name type="common">Giant roundworm</name>
    <dbReference type="NCBI Taxonomy" id="6252"/>
    <lineage>
        <taxon>Eukaryota</taxon>
        <taxon>Metazoa</taxon>
        <taxon>Ecdysozoa</taxon>
        <taxon>Nematoda</taxon>
        <taxon>Chromadorea</taxon>
        <taxon>Rhabditida</taxon>
        <taxon>Spirurina</taxon>
        <taxon>Ascaridomorpha</taxon>
        <taxon>Ascaridoidea</taxon>
        <taxon>Ascarididae</taxon>
        <taxon>Ascaris</taxon>
    </lineage>
</organism>
<name>A0A0M3HG95_ASCLU</name>
<dbReference type="Proteomes" id="UP000036681">
    <property type="component" value="Unplaced"/>
</dbReference>
<sequence>MSNCLPAGASINDWNYAGKLWNITGTSDASFTACLLSAIKYVNETAVRKVPELNEHDLYVFSYFYDRGVQGDLVPRTVDNRGGESTRVHFRRNNLALSTGSHGNVSICHTYMHFFGMAMGWTTTSKSL</sequence>
<evidence type="ECO:0000313" key="1">
    <source>
        <dbReference type="Proteomes" id="UP000036681"/>
    </source>
</evidence>